<sequence>MLLGFVLPLVFLTRPAHAQGDDTIANITVPATIQFAGLDPISFTYIWDGETGHELNNITMELIVGSSEDNGNEVMDIIAVEQTSTRGNSVDYYVHASTPAGDYHIRMNGTIYNGNTPLSSVTTRSSTMNITIGDEFQCNTPAAFTPVRSLSDAGYSPVRVVLPVAGDVFVQTQLTGVLGLVGGTVAVVDGLFDVTDMVNPTLELVNVETGFSTSPQSLATIGNQGLLLDNGGIEYTTDNVTLNPGTWKMRMNFTGTGPGSTGKFSALSDEFFVAQQSPCVGLAQSGSSSSVATQSTPATGTSPPTLPTSSAAASTTPSSSTPPSGSSNPSNARRILRVSYEVVLGALLPATIVGFYL</sequence>
<protein>
    <submittedName>
        <fullName evidence="3">Uncharacterized protein</fullName>
    </submittedName>
</protein>
<evidence type="ECO:0000313" key="4">
    <source>
        <dbReference type="Proteomes" id="UP001215280"/>
    </source>
</evidence>
<dbReference type="EMBL" id="JARJLG010000258">
    <property type="protein sequence ID" value="KAJ7722433.1"/>
    <property type="molecule type" value="Genomic_DNA"/>
</dbReference>
<accession>A0AAD7MM58</accession>
<gene>
    <name evidence="3" type="ORF">DFH07DRAFT_856942</name>
</gene>
<dbReference type="AlphaFoldDB" id="A0AAD7MM58"/>
<evidence type="ECO:0000256" key="2">
    <source>
        <dbReference type="SAM" id="SignalP"/>
    </source>
</evidence>
<feature type="chain" id="PRO_5042159369" evidence="2">
    <location>
        <begin position="19"/>
        <end position="357"/>
    </location>
</feature>
<comment type="caution">
    <text evidence="3">The sequence shown here is derived from an EMBL/GenBank/DDBJ whole genome shotgun (WGS) entry which is preliminary data.</text>
</comment>
<reference evidence="3" key="1">
    <citation type="submission" date="2023-03" db="EMBL/GenBank/DDBJ databases">
        <title>Massive genome expansion in bonnet fungi (Mycena s.s.) driven by repeated elements and novel gene families across ecological guilds.</title>
        <authorList>
            <consortium name="Lawrence Berkeley National Laboratory"/>
            <person name="Harder C.B."/>
            <person name="Miyauchi S."/>
            <person name="Viragh M."/>
            <person name="Kuo A."/>
            <person name="Thoen E."/>
            <person name="Andreopoulos B."/>
            <person name="Lu D."/>
            <person name="Skrede I."/>
            <person name="Drula E."/>
            <person name="Henrissat B."/>
            <person name="Morin E."/>
            <person name="Kohler A."/>
            <person name="Barry K."/>
            <person name="LaButti K."/>
            <person name="Morin E."/>
            <person name="Salamov A."/>
            <person name="Lipzen A."/>
            <person name="Mereny Z."/>
            <person name="Hegedus B."/>
            <person name="Baldrian P."/>
            <person name="Stursova M."/>
            <person name="Weitz H."/>
            <person name="Taylor A."/>
            <person name="Grigoriev I.V."/>
            <person name="Nagy L.G."/>
            <person name="Martin F."/>
            <person name="Kauserud H."/>
        </authorList>
    </citation>
    <scope>NUCLEOTIDE SEQUENCE</scope>
    <source>
        <strain evidence="3">CBHHK188m</strain>
    </source>
</reference>
<keyword evidence="4" id="KW-1185">Reference proteome</keyword>
<feature type="region of interest" description="Disordered" evidence="1">
    <location>
        <begin position="284"/>
        <end position="331"/>
    </location>
</feature>
<evidence type="ECO:0000256" key="1">
    <source>
        <dbReference type="SAM" id="MobiDB-lite"/>
    </source>
</evidence>
<keyword evidence="2" id="KW-0732">Signal</keyword>
<evidence type="ECO:0000313" key="3">
    <source>
        <dbReference type="EMBL" id="KAJ7722433.1"/>
    </source>
</evidence>
<proteinExistence type="predicted"/>
<feature type="signal peptide" evidence="2">
    <location>
        <begin position="1"/>
        <end position="18"/>
    </location>
</feature>
<organism evidence="3 4">
    <name type="scientific">Mycena maculata</name>
    <dbReference type="NCBI Taxonomy" id="230809"/>
    <lineage>
        <taxon>Eukaryota</taxon>
        <taxon>Fungi</taxon>
        <taxon>Dikarya</taxon>
        <taxon>Basidiomycota</taxon>
        <taxon>Agaricomycotina</taxon>
        <taxon>Agaricomycetes</taxon>
        <taxon>Agaricomycetidae</taxon>
        <taxon>Agaricales</taxon>
        <taxon>Marasmiineae</taxon>
        <taxon>Mycenaceae</taxon>
        <taxon>Mycena</taxon>
    </lineage>
</organism>
<name>A0AAD7MM58_9AGAR</name>
<dbReference type="Proteomes" id="UP001215280">
    <property type="component" value="Unassembled WGS sequence"/>
</dbReference>